<dbReference type="AlphaFoldDB" id="A0AAV6W8C7"/>
<dbReference type="EMBL" id="WHWC01000019">
    <property type="protein sequence ID" value="KAG8363497.1"/>
    <property type="molecule type" value="Genomic_DNA"/>
</dbReference>
<keyword evidence="3" id="KW-0812">Transmembrane</keyword>
<evidence type="ECO:0000256" key="1">
    <source>
        <dbReference type="ARBA" id="ARBA00004141"/>
    </source>
</evidence>
<comment type="similarity">
    <text evidence="6">Belongs to the major facilitator superfamily. Phosphate:H(+) symporter (TC 2.A.1.9) family.</text>
</comment>
<keyword evidence="4" id="KW-1133">Transmembrane helix</keyword>
<organism evidence="7 8">
    <name type="scientific">Buddleja alternifolia</name>
    <dbReference type="NCBI Taxonomy" id="168488"/>
    <lineage>
        <taxon>Eukaryota</taxon>
        <taxon>Viridiplantae</taxon>
        <taxon>Streptophyta</taxon>
        <taxon>Embryophyta</taxon>
        <taxon>Tracheophyta</taxon>
        <taxon>Spermatophyta</taxon>
        <taxon>Magnoliopsida</taxon>
        <taxon>eudicotyledons</taxon>
        <taxon>Gunneridae</taxon>
        <taxon>Pentapetalae</taxon>
        <taxon>asterids</taxon>
        <taxon>lamiids</taxon>
        <taxon>Lamiales</taxon>
        <taxon>Scrophulariaceae</taxon>
        <taxon>Buddlejeae</taxon>
        <taxon>Buddleja</taxon>
    </lineage>
</organism>
<keyword evidence="8" id="KW-1185">Reference proteome</keyword>
<sequence>MELLRESVIALKRQMLANEEKISRNLSEIREMVENLMKGYQKPVSGADRAHDSFHVNHFLTGESLNNFPPNWKRVTTENINMNLGFVDSNKKGDCVCEEVSASENKTLCHEEVVTKIQGPQMFDEIPRRDLIEETLQMFDKMPKKKSVGDASEVNALPFQEDLVEIDEPQVFDEMSRKDIMERKVHVFDEMSKSELFEKDICLLDEMPKENNESEKHLFTGYPSIFPNNSQVVKGEKLEFTAPTTLDYTSLDVILKVLLISNFEDQKLGPTVTKRNSTKVNGIVFMHHSMLGKLADGKEVQNLLRIECPELPLLPPEPPPSKAFVEVRFHKIKYNYTNIQVYMVSLLTATTFELSLVKETNKRRRVVPYFNIGEKRVEEWVFTLIVRYVLIKTAKWIKIVLDYMHSGTRATSSMRRAIPPLKRHNTVLVLSAMGSGVDLTELQRMGISLIIAVMSMVSAGVVKHLRLRHGCKNTSSLSIFWQVPQYVLIGASEVYMLVGQLEFFNRQVPDGLKSLGSALSMTSISLGNYASSLILTIVTKILSSGDRPGWIPWNLNRGDLDRFYYLLGGLAMVDLMVYVDAGVCEYFSWFDPPMCDCSMEVIP</sequence>
<evidence type="ECO:0000256" key="5">
    <source>
        <dbReference type="ARBA" id="ARBA00023136"/>
    </source>
</evidence>
<name>A0AAV6W8C7_9LAMI</name>
<gene>
    <name evidence="7" type="ORF">BUALT_Bualt19G0028500</name>
</gene>
<evidence type="ECO:0000256" key="3">
    <source>
        <dbReference type="ARBA" id="ARBA00022692"/>
    </source>
</evidence>
<comment type="similarity">
    <text evidence="2">Belongs to the major facilitator superfamily. Proton-dependent oligopeptide transporter (POT/PTR) (TC 2.A.17) family.</text>
</comment>
<keyword evidence="5" id="KW-0472">Membrane</keyword>
<dbReference type="GO" id="GO:0016020">
    <property type="term" value="C:membrane"/>
    <property type="evidence" value="ECO:0007669"/>
    <property type="project" value="UniProtKB-SubCell"/>
</dbReference>
<protein>
    <submittedName>
        <fullName evidence="7">Uncharacterized protein</fullName>
    </submittedName>
</protein>
<evidence type="ECO:0000313" key="7">
    <source>
        <dbReference type="EMBL" id="KAG8363497.1"/>
    </source>
</evidence>
<dbReference type="Gene3D" id="1.20.1250.20">
    <property type="entry name" value="MFS general substrate transporter like domains"/>
    <property type="match status" value="1"/>
</dbReference>
<proteinExistence type="inferred from homology"/>
<dbReference type="Pfam" id="PF00854">
    <property type="entry name" value="PTR2"/>
    <property type="match status" value="1"/>
</dbReference>
<dbReference type="InterPro" id="IPR036259">
    <property type="entry name" value="MFS_trans_sf"/>
</dbReference>
<dbReference type="Proteomes" id="UP000826271">
    <property type="component" value="Unassembled WGS sequence"/>
</dbReference>
<comment type="caution">
    <text evidence="7">The sequence shown here is derived from an EMBL/GenBank/DDBJ whole genome shotgun (WGS) entry which is preliminary data.</text>
</comment>
<evidence type="ECO:0000256" key="4">
    <source>
        <dbReference type="ARBA" id="ARBA00022989"/>
    </source>
</evidence>
<evidence type="ECO:0000256" key="2">
    <source>
        <dbReference type="ARBA" id="ARBA00005982"/>
    </source>
</evidence>
<accession>A0AAV6W8C7</accession>
<evidence type="ECO:0000256" key="6">
    <source>
        <dbReference type="ARBA" id="ARBA00044504"/>
    </source>
</evidence>
<comment type="subcellular location">
    <subcellularLocation>
        <location evidence="1">Membrane</location>
        <topology evidence="1">Multi-pass membrane protein</topology>
    </subcellularLocation>
</comment>
<dbReference type="InterPro" id="IPR000109">
    <property type="entry name" value="POT_fam"/>
</dbReference>
<dbReference type="GO" id="GO:0022857">
    <property type="term" value="F:transmembrane transporter activity"/>
    <property type="evidence" value="ECO:0007669"/>
    <property type="project" value="InterPro"/>
</dbReference>
<reference evidence="7" key="1">
    <citation type="submission" date="2019-10" db="EMBL/GenBank/DDBJ databases">
        <authorList>
            <person name="Zhang R."/>
            <person name="Pan Y."/>
            <person name="Wang J."/>
            <person name="Ma R."/>
            <person name="Yu S."/>
        </authorList>
    </citation>
    <scope>NUCLEOTIDE SEQUENCE</scope>
    <source>
        <strain evidence="7">LA-IB0</strain>
        <tissue evidence="7">Leaf</tissue>
    </source>
</reference>
<evidence type="ECO:0000313" key="8">
    <source>
        <dbReference type="Proteomes" id="UP000826271"/>
    </source>
</evidence>
<dbReference type="PANTHER" id="PTHR11654">
    <property type="entry name" value="OLIGOPEPTIDE TRANSPORTER-RELATED"/>
    <property type="match status" value="1"/>
</dbReference>